<dbReference type="InterPro" id="IPR000835">
    <property type="entry name" value="HTH_MarR-typ"/>
</dbReference>
<dbReference type="PANTHER" id="PTHR33164">
    <property type="entry name" value="TRANSCRIPTIONAL REGULATOR, MARR FAMILY"/>
    <property type="match status" value="1"/>
</dbReference>
<evidence type="ECO:0000259" key="1">
    <source>
        <dbReference type="PROSITE" id="PS50995"/>
    </source>
</evidence>
<dbReference type="AlphaFoldDB" id="A0A160FW94"/>
<dbReference type="KEGG" id="buz:AYM40_26315"/>
<dbReference type="PROSITE" id="PS50995">
    <property type="entry name" value="HTH_MARR_2"/>
    <property type="match status" value="1"/>
</dbReference>
<dbReference type="InterPro" id="IPR039422">
    <property type="entry name" value="MarR/SlyA-like"/>
</dbReference>
<protein>
    <submittedName>
        <fullName evidence="3">MarR family transcriptional regulator</fullName>
    </submittedName>
</protein>
<accession>A0A160FW94</accession>
<gene>
    <name evidence="2" type="ORF">AYM40_26055</name>
    <name evidence="3" type="ORF">AYM40_26315</name>
</gene>
<dbReference type="InterPro" id="IPR036390">
    <property type="entry name" value="WH_DNA-bd_sf"/>
</dbReference>
<organism evidence="3 4">
    <name type="scientific">Paraburkholderia phytofirmans OLGA172</name>
    <dbReference type="NCBI Taxonomy" id="1417228"/>
    <lineage>
        <taxon>Bacteria</taxon>
        <taxon>Pseudomonadati</taxon>
        <taxon>Pseudomonadota</taxon>
        <taxon>Betaproteobacteria</taxon>
        <taxon>Burkholderiales</taxon>
        <taxon>Burkholderiaceae</taxon>
        <taxon>Paraburkholderia</taxon>
    </lineage>
</organism>
<evidence type="ECO:0000313" key="4">
    <source>
        <dbReference type="Proteomes" id="UP000076852"/>
    </source>
</evidence>
<dbReference type="STRING" id="1804984.AYM40_26055"/>
<dbReference type="RefSeq" id="WP_063500708.1">
    <property type="nucleotide sequence ID" value="NZ_CP014579.1"/>
</dbReference>
<sequence length="153" mass="17402">MKILPLESDDCFAVRQAARHISRLYERHLSDAGLTPTQFSILCILSREPCLTMIQLAEAMVMDRTTLVRALKPLLRDQLVYDAPEVQGKRRLRVTISARGRERLEVASVHWQIAQASFERSYGSQAAAHLRGELFRITSDVSHLDSEDGLTRR</sequence>
<dbReference type="SMART" id="SM00347">
    <property type="entry name" value="HTH_MARR"/>
    <property type="match status" value="1"/>
</dbReference>
<dbReference type="Proteomes" id="UP000076852">
    <property type="component" value="Chromosome 2"/>
</dbReference>
<dbReference type="InterPro" id="IPR036388">
    <property type="entry name" value="WH-like_DNA-bd_sf"/>
</dbReference>
<dbReference type="EMBL" id="CP014579">
    <property type="protein sequence ID" value="ANB77509.1"/>
    <property type="molecule type" value="Genomic_DNA"/>
</dbReference>
<evidence type="ECO:0000313" key="3">
    <source>
        <dbReference type="EMBL" id="ANB77511.1"/>
    </source>
</evidence>
<proteinExistence type="predicted"/>
<dbReference type="PANTHER" id="PTHR33164:SF105">
    <property type="entry name" value="TRANSCRIPTIONAL REPRESSOR PROTEIN-RELATED"/>
    <property type="match status" value="1"/>
</dbReference>
<dbReference type="GO" id="GO:0003700">
    <property type="term" value="F:DNA-binding transcription factor activity"/>
    <property type="evidence" value="ECO:0007669"/>
    <property type="project" value="InterPro"/>
</dbReference>
<evidence type="ECO:0000313" key="2">
    <source>
        <dbReference type="EMBL" id="ANB77509.1"/>
    </source>
</evidence>
<dbReference type="KEGG" id="buz:AYM40_26055"/>
<dbReference type="Gene3D" id="1.10.10.10">
    <property type="entry name" value="Winged helix-like DNA-binding domain superfamily/Winged helix DNA-binding domain"/>
    <property type="match status" value="1"/>
</dbReference>
<dbReference type="EMBL" id="CP014579">
    <property type="protein sequence ID" value="ANB77511.1"/>
    <property type="molecule type" value="Genomic_DNA"/>
</dbReference>
<keyword evidence="4" id="KW-1185">Reference proteome</keyword>
<dbReference type="Pfam" id="PF01047">
    <property type="entry name" value="MarR"/>
    <property type="match status" value="1"/>
</dbReference>
<dbReference type="OrthoDB" id="119252at2"/>
<name>A0A160FW94_9BURK</name>
<reference evidence="3 4" key="1">
    <citation type="journal article" date="2016" name="Gene">
        <title>PacBio SMRT assembly of a complex multi-replicon genome reveals chlorocatechol degradative operon in a region of genome plasticity.</title>
        <authorList>
            <person name="Ricker N."/>
            <person name="Shen S.Y."/>
            <person name="Goordial J."/>
            <person name="Jin S."/>
            <person name="Fulthorpe R.R."/>
        </authorList>
    </citation>
    <scope>NUCLEOTIDE SEQUENCE [LARGE SCALE GENOMIC DNA]</scope>
    <source>
        <strain evidence="3 4">OLGA172</strain>
    </source>
</reference>
<feature type="domain" description="HTH marR-type" evidence="1">
    <location>
        <begin position="7"/>
        <end position="139"/>
    </location>
</feature>
<dbReference type="GO" id="GO:0006950">
    <property type="term" value="P:response to stress"/>
    <property type="evidence" value="ECO:0007669"/>
    <property type="project" value="TreeGrafter"/>
</dbReference>
<dbReference type="SUPFAM" id="SSF46785">
    <property type="entry name" value="Winged helix' DNA-binding domain"/>
    <property type="match status" value="1"/>
</dbReference>